<dbReference type="Gene3D" id="6.10.140.2220">
    <property type="match status" value="1"/>
</dbReference>
<dbReference type="AlphaFoldDB" id="U3JR67"/>
<feature type="region of interest" description="Disordered" evidence="1">
    <location>
        <begin position="207"/>
        <end position="254"/>
    </location>
</feature>
<dbReference type="GeneTree" id="ENSGT00390000016543"/>
<dbReference type="InterPro" id="IPR038825">
    <property type="entry name" value="Apical_junction"/>
</dbReference>
<dbReference type="GO" id="GO:0045216">
    <property type="term" value="P:cell-cell junction organization"/>
    <property type="evidence" value="ECO:0007669"/>
    <property type="project" value="InterPro"/>
</dbReference>
<feature type="compositionally biased region" description="Polar residues" evidence="1">
    <location>
        <begin position="225"/>
        <end position="249"/>
    </location>
</feature>
<feature type="region of interest" description="Disordered" evidence="1">
    <location>
        <begin position="645"/>
        <end position="688"/>
    </location>
</feature>
<evidence type="ECO:0000256" key="1">
    <source>
        <dbReference type="SAM" id="MobiDB-lite"/>
    </source>
</evidence>
<gene>
    <name evidence="3" type="primary">AJM1</name>
</gene>
<dbReference type="Pfam" id="PF26649">
    <property type="entry name" value="Ajm-1"/>
    <property type="match status" value="1"/>
</dbReference>
<dbReference type="PANTHER" id="PTHR21517">
    <property type="entry name" value="APICAL JUNCTION COMPONENT 1 HOMOLOG"/>
    <property type="match status" value="1"/>
</dbReference>
<dbReference type="GO" id="GO:0005886">
    <property type="term" value="C:plasma membrane"/>
    <property type="evidence" value="ECO:0007669"/>
    <property type="project" value="TreeGrafter"/>
</dbReference>
<accession>U3JR67</accession>
<dbReference type="GO" id="GO:0043296">
    <property type="term" value="C:apical junction complex"/>
    <property type="evidence" value="ECO:0007669"/>
    <property type="project" value="TreeGrafter"/>
</dbReference>
<dbReference type="PANTHER" id="PTHR21517:SF3">
    <property type="entry name" value="APICAL JUNCTION COMPONENT 1 HOMOLOG"/>
    <property type="match status" value="1"/>
</dbReference>
<dbReference type="Proteomes" id="UP000016665">
    <property type="component" value="Chromosome 17"/>
</dbReference>
<sequence length="1002" mass="111367">MTRTDPPDILVSTVYQDIKVATAAPGDSVVCQPLAQCDASMSSSLSREPQPFNKRHCRSFDFIESLEELGTPPAMERACPRPGMPEPTPGPPGSEPKRRARSKSAPRVKSTLTAVPITVAASPPAPSHTDPSPRREAPMPLRALANEVHPIKLQPQRSSVSRISPLCLGSNCYEEGPGAKVGASPHVKCRVDIKPDEAVLVHTARSLRAAPSRPEPPRWPRTPGATRSLTVPGSRQASASRTPTPSDSYSGDPPLLPYPGEGCMTFSAPGVPAKFFYAEEAARCPSPAMPLRSSGYASYPYPSRHAVPQPFYTEEPAKAAVHTVPPRTLYVEEARGYPVQEAPARTFYGDEPRYYTPRGTPIKTLYAEDARTYPALGSSARLFYAEDYGKYREREVLSRTCPPPRSAQPLHFGDWYCPERATLPYQSLQLSRFAPQPAGREAMFSSWHASYGVTPPRLGRETQHYSKSWDNILAPAARREEALQRGRSYENLLAHEQHCALSPEERRQPVVINLSSSPKRYAALSLSESSILERVHADGSRGPPGRSWYVTPEITITDNDIRADGLGRGERRSASWDMLDAGRERGPYAVPCAPQPIPRESGSGRQRSLEQLDELITDLVIDYKPAPGHRAGDRDSLAEQLKQLLSSSTSGPPRRGEGRRVPHNVPEGPRPTKEQPGPSSHSPENCSPDLSAEEDDMMMCSNAKCRRTETMFNACLYFKSCHSCYTYYCSRHCRREDWDTHKASCVYGRVGSVCRHVLQFCRDNAEVHKAFSRIAKVGYLSRGRGVLFLGFPNAGSAENFLQFGLESLLMSPTYLSLRELDSYSDNLGEYAQELRETGNQYDPNECFLLNVTVAVTQKVPERPSPKMQVPTVRKYAKVALASSSPEKKILKKERDMETLILTPPPGTADIDKEGEEGRKAREVCFINIQRELRIRGVFLRHEFPAVYEQLCDFVESNKRFTPTTIYPIDKRTGKQFMCMIMAASEPRTLDWVASPNLLDDIM</sequence>
<dbReference type="STRING" id="59894.ENSFALP00000005271"/>
<evidence type="ECO:0000313" key="4">
    <source>
        <dbReference type="Proteomes" id="UP000016665"/>
    </source>
</evidence>
<evidence type="ECO:0000313" key="3">
    <source>
        <dbReference type="Ensembl" id="ENSFALP00000005271.2"/>
    </source>
</evidence>
<reference evidence="3 4" key="1">
    <citation type="journal article" date="2012" name="Nature">
        <title>The genomic landscape of species divergence in Ficedula flycatchers.</title>
        <authorList>
            <person name="Ellegren H."/>
            <person name="Smeds L."/>
            <person name="Burri R."/>
            <person name="Olason P.I."/>
            <person name="Backstrom N."/>
            <person name="Kawakami T."/>
            <person name="Kunstner A."/>
            <person name="Makinen H."/>
            <person name="Nadachowska-Brzyska K."/>
            <person name="Qvarnstrom A."/>
            <person name="Uebbing S."/>
            <person name="Wolf J.B."/>
        </authorList>
    </citation>
    <scope>NUCLEOTIDE SEQUENCE [LARGE SCALE GENOMIC DNA]</scope>
</reference>
<dbReference type="InterPro" id="IPR058586">
    <property type="entry name" value="Ajm-1"/>
</dbReference>
<proteinExistence type="predicted"/>
<reference evidence="3" key="3">
    <citation type="submission" date="2025-09" db="UniProtKB">
        <authorList>
            <consortium name="Ensembl"/>
        </authorList>
    </citation>
    <scope>IDENTIFICATION</scope>
</reference>
<protein>
    <submittedName>
        <fullName evidence="3">Apical junction component 1 homolog</fullName>
    </submittedName>
</protein>
<name>U3JR67_FICAL</name>
<feature type="region of interest" description="Disordered" evidence="1">
    <location>
        <begin position="68"/>
        <end position="137"/>
    </location>
</feature>
<feature type="region of interest" description="Disordered" evidence="1">
    <location>
        <begin position="585"/>
        <end position="607"/>
    </location>
</feature>
<reference evidence="3" key="2">
    <citation type="submission" date="2025-08" db="UniProtKB">
        <authorList>
            <consortium name="Ensembl"/>
        </authorList>
    </citation>
    <scope>IDENTIFICATION</scope>
</reference>
<feature type="domain" description="Apical junction molecule ajm1 alpha/beta" evidence="2">
    <location>
        <begin position="746"/>
        <end position="861"/>
    </location>
</feature>
<keyword evidence="4" id="KW-1185">Reference proteome</keyword>
<feature type="compositionally biased region" description="Pro residues" evidence="1">
    <location>
        <begin position="82"/>
        <end position="94"/>
    </location>
</feature>
<evidence type="ECO:0000259" key="2">
    <source>
        <dbReference type="Pfam" id="PF26649"/>
    </source>
</evidence>
<dbReference type="eggNOG" id="ENOG502QQYV">
    <property type="taxonomic scope" value="Eukaryota"/>
</dbReference>
<dbReference type="HOGENOM" id="CLU_012765_0_0_1"/>
<dbReference type="Ensembl" id="ENSFALT00000005297.2">
    <property type="protein sequence ID" value="ENSFALP00000005271.2"/>
    <property type="gene ID" value="ENSFALG00000005066.2"/>
</dbReference>
<organism evidence="3 4">
    <name type="scientific">Ficedula albicollis</name>
    <name type="common">Collared flycatcher</name>
    <name type="synonym">Muscicapa albicollis</name>
    <dbReference type="NCBI Taxonomy" id="59894"/>
    <lineage>
        <taxon>Eukaryota</taxon>
        <taxon>Metazoa</taxon>
        <taxon>Chordata</taxon>
        <taxon>Craniata</taxon>
        <taxon>Vertebrata</taxon>
        <taxon>Euteleostomi</taxon>
        <taxon>Archelosauria</taxon>
        <taxon>Archosauria</taxon>
        <taxon>Dinosauria</taxon>
        <taxon>Saurischia</taxon>
        <taxon>Theropoda</taxon>
        <taxon>Coelurosauria</taxon>
        <taxon>Aves</taxon>
        <taxon>Neognathae</taxon>
        <taxon>Neoaves</taxon>
        <taxon>Telluraves</taxon>
        <taxon>Australaves</taxon>
        <taxon>Passeriformes</taxon>
        <taxon>Muscicapidae</taxon>
        <taxon>Ficedula</taxon>
    </lineage>
</organism>